<evidence type="ECO:0000256" key="14">
    <source>
        <dbReference type="ARBA" id="ARBA00033401"/>
    </source>
</evidence>
<dbReference type="Proteomes" id="UP001652740">
    <property type="component" value="Unplaced"/>
</dbReference>
<evidence type="ECO:0000256" key="9">
    <source>
        <dbReference type="ARBA" id="ARBA00022982"/>
    </source>
</evidence>
<feature type="region of interest" description="Disordered" evidence="15">
    <location>
        <begin position="128"/>
        <end position="178"/>
    </location>
</feature>
<proteinExistence type="inferred from homology"/>
<dbReference type="GO" id="GO:0005743">
    <property type="term" value="C:mitochondrial inner membrane"/>
    <property type="evidence" value="ECO:0007669"/>
    <property type="project" value="UniProtKB-SubCell"/>
</dbReference>
<evidence type="ECO:0000256" key="3">
    <source>
        <dbReference type="ARBA" id="ARBA00005482"/>
    </source>
</evidence>
<evidence type="ECO:0000256" key="12">
    <source>
        <dbReference type="ARBA" id="ARBA00023136"/>
    </source>
</evidence>
<keyword evidence="10" id="KW-0007">Acetylation</keyword>
<dbReference type="PANTHER" id="PTHR12485:SF1">
    <property type="entry name" value="NADH DEHYDROGENASE [UBIQUINONE] 1 ALPHA SUBCOMPLEX SUBUNIT 7"/>
    <property type="match status" value="1"/>
</dbReference>
<dbReference type="InterPro" id="IPR009947">
    <property type="entry name" value="NDUA7"/>
</dbReference>
<keyword evidence="8" id="KW-0999">Mitochondrion inner membrane</keyword>
<evidence type="ECO:0000313" key="16">
    <source>
        <dbReference type="Proteomes" id="UP001652740"/>
    </source>
</evidence>
<protein>
    <recommendedName>
        <fullName evidence="5">NADH dehydrogenase [ubiquinone] 1 alpha subcomplex subunit 7</fullName>
    </recommendedName>
    <alternativeName>
        <fullName evidence="14">Complex I-B14.5a</fullName>
    </alternativeName>
    <alternativeName>
        <fullName evidence="13">NADH-ubiquinone oxidoreductase subunit B14.5a</fullName>
    </alternativeName>
</protein>
<dbReference type="InParanoid" id="A0A6J1WH08"/>
<dbReference type="GO" id="GO:0006120">
    <property type="term" value="P:mitochondrial electron transport, NADH to ubiquinone"/>
    <property type="evidence" value="ECO:0007669"/>
    <property type="project" value="TreeGrafter"/>
</dbReference>
<keyword evidence="16" id="KW-1185">Reference proteome</keyword>
<evidence type="ECO:0000256" key="15">
    <source>
        <dbReference type="SAM" id="MobiDB-lite"/>
    </source>
</evidence>
<evidence type="ECO:0000256" key="10">
    <source>
        <dbReference type="ARBA" id="ARBA00022990"/>
    </source>
</evidence>
<reference evidence="17" key="1">
    <citation type="submission" date="2025-08" db="UniProtKB">
        <authorList>
            <consortium name="RefSeq"/>
        </authorList>
    </citation>
    <scope>IDENTIFICATION</scope>
    <source>
        <tissue evidence="17">Whole larvae</tissue>
    </source>
</reference>
<comment type="function">
    <text evidence="1">Accessory subunit of the mitochondrial membrane respiratory chain NADH dehydrogenase (Complex I), that is believed not to be involved in catalysis. Complex I functions in the transfer of electrons from NADH to the respiratory chain. The immediate electron acceptor for the enzyme is believed to be ubiquinone.</text>
</comment>
<keyword evidence="9" id="KW-0249">Electron transport</keyword>
<evidence type="ECO:0000256" key="6">
    <source>
        <dbReference type="ARBA" id="ARBA00022448"/>
    </source>
</evidence>
<comment type="subcellular location">
    <subcellularLocation>
        <location evidence="2">Mitochondrion inner membrane</location>
        <topology evidence="2">Peripheral membrane protein</topology>
        <orientation evidence="2">Matrix side</orientation>
    </subcellularLocation>
</comment>
<comment type="subunit">
    <text evidence="4">Complex I is composed of 45 different subunits.</text>
</comment>
<organism evidence="16 17">
    <name type="scientific">Galleria mellonella</name>
    <name type="common">Greater wax moth</name>
    <dbReference type="NCBI Taxonomy" id="7137"/>
    <lineage>
        <taxon>Eukaryota</taxon>
        <taxon>Metazoa</taxon>
        <taxon>Ecdysozoa</taxon>
        <taxon>Arthropoda</taxon>
        <taxon>Hexapoda</taxon>
        <taxon>Insecta</taxon>
        <taxon>Pterygota</taxon>
        <taxon>Neoptera</taxon>
        <taxon>Endopterygota</taxon>
        <taxon>Lepidoptera</taxon>
        <taxon>Glossata</taxon>
        <taxon>Ditrysia</taxon>
        <taxon>Pyraloidea</taxon>
        <taxon>Pyralidae</taxon>
        <taxon>Galleriinae</taxon>
        <taxon>Galleria</taxon>
    </lineage>
</organism>
<gene>
    <name evidence="17" type="primary">LOC113510815</name>
</gene>
<comment type="similarity">
    <text evidence="3">Belongs to the complex I NDUFA7 subunit family.</text>
</comment>
<evidence type="ECO:0000256" key="7">
    <source>
        <dbReference type="ARBA" id="ARBA00022660"/>
    </source>
</evidence>
<evidence type="ECO:0000256" key="2">
    <source>
        <dbReference type="ARBA" id="ARBA00004443"/>
    </source>
</evidence>
<keyword evidence="11" id="KW-0496">Mitochondrion</keyword>
<feature type="compositionally biased region" description="Pro residues" evidence="15">
    <location>
        <begin position="128"/>
        <end position="140"/>
    </location>
</feature>
<dbReference type="PANTHER" id="PTHR12485">
    <property type="entry name" value="NADH-UBIQUINONE OXIDOREDUCTASE SUBUNIT B"/>
    <property type="match status" value="1"/>
</dbReference>
<evidence type="ECO:0000256" key="5">
    <source>
        <dbReference type="ARBA" id="ARBA00016383"/>
    </source>
</evidence>
<dbReference type="RefSeq" id="XP_026750152.2">
    <property type="nucleotide sequence ID" value="XM_026894351.3"/>
</dbReference>
<evidence type="ECO:0000256" key="1">
    <source>
        <dbReference type="ARBA" id="ARBA00003195"/>
    </source>
</evidence>
<accession>A0A6J1WH08</accession>
<name>A0A6J1WH08_GALME</name>
<evidence type="ECO:0000256" key="13">
    <source>
        <dbReference type="ARBA" id="ARBA00030360"/>
    </source>
</evidence>
<evidence type="ECO:0000256" key="8">
    <source>
        <dbReference type="ARBA" id="ARBA00022792"/>
    </source>
</evidence>
<sequence>MSKPKWDFRDISLGLQILREFLLGRKHTLHGRFPPKMASRTIPPPDIPRGPDDRYSNQYYFKRNAFNSVKPPVVAPIAEGLPMNRDPTKKVESDGVKPDAVCFSYLPSPGTAWWWDGHCYYECVPDPEPPPPPPCPPPPPEPKDCATPPSPPPCSPCDPCQPSNEPPCPLTPDKIPKH</sequence>
<evidence type="ECO:0000313" key="17">
    <source>
        <dbReference type="RefSeq" id="XP_026750152.2"/>
    </source>
</evidence>
<keyword evidence="12" id="KW-0472">Membrane</keyword>
<keyword evidence="7" id="KW-0679">Respiratory chain</keyword>
<dbReference type="GeneID" id="113510815"/>
<dbReference type="KEGG" id="gmw:113510815"/>
<dbReference type="Pfam" id="PF07347">
    <property type="entry name" value="CI-B14_5a"/>
    <property type="match status" value="1"/>
</dbReference>
<dbReference type="AlphaFoldDB" id="A0A6J1WH08"/>
<evidence type="ECO:0000256" key="4">
    <source>
        <dbReference type="ARBA" id="ARBA00011533"/>
    </source>
</evidence>
<evidence type="ECO:0000256" key="11">
    <source>
        <dbReference type="ARBA" id="ARBA00023128"/>
    </source>
</evidence>
<keyword evidence="6" id="KW-0813">Transport</keyword>